<organism evidence="1 2">
    <name type="scientific">Blattamonas nauphoetae</name>
    <dbReference type="NCBI Taxonomy" id="2049346"/>
    <lineage>
        <taxon>Eukaryota</taxon>
        <taxon>Metamonada</taxon>
        <taxon>Preaxostyla</taxon>
        <taxon>Oxymonadida</taxon>
        <taxon>Blattamonas</taxon>
    </lineage>
</organism>
<dbReference type="EMBL" id="JARBJD010000443">
    <property type="protein sequence ID" value="KAK2942005.1"/>
    <property type="molecule type" value="Genomic_DNA"/>
</dbReference>
<dbReference type="Proteomes" id="UP001281761">
    <property type="component" value="Unassembled WGS sequence"/>
</dbReference>
<sequence>MADVFRSLVATVKLQPELDNALEAKAVKLLLFVTQKRHRLADTFLGSLASPSDDSLTTFIQCIVVLISSASKRIITTTKEMLYSLFSNCSPHVRLALVKADLIPQLISTLNPLSLSFVETVDIHVYLMKIIWFSLGLSTPVGLEQLQIEDNDEQQAVHETIFQQVLSPYEQYFGLLCVNRCSIVDVEQSRYFLNLLATLLEISPHHQPTMELVLNMPVFLTIPSYLTFFDSERSIWSFLYEMVDIQREWNTKGGVVGQMWRRMHRMLRKEGIEDVMEEKLRNAQNGNYADSIVVCSSAWNNQLGMNLPE</sequence>
<keyword evidence="2" id="KW-1185">Reference proteome</keyword>
<gene>
    <name evidence="1" type="ORF">BLNAU_23089</name>
</gene>
<protein>
    <submittedName>
        <fullName evidence="1">Uncharacterized protein</fullName>
    </submittedName>
</protein>
<name>A0ABQ9WR83_9EUKA</name>
<evidence type="ECO:0000313" key="1">
    <source>
        <dbReference type="EMBL" id="KAK2942005.1"/>
    </source>
</evidence>
<comment type="caution">
    <text evidence="1">The sequence shown here is derived from an EMBL/GenBank/DDBJ whole genome shotgun (WGS) entry which is preliminary data.</text>
</comment>
<accession>A0ABQ9WR83</accession>
<evidence type="ECO:0000313" key="2">
    <source>
        <dbReference type="Proteomes" id="UP001281761"/>
    </source>
</evidence>
<reference evidence="1 2" key="1">
    <citation type="journal article" date="2022" name="bioRxiv">
        <title>Genomics of Preaxostyla Flagellates Illuminates Evolutionary Transitions and the Path Towards Mitochondrial Loss.</title>
        <authorList>
            <person name="Novak L.V.F."/>
            <person name="Treitli S.C."/>
            <person name="Pyrih J."/>
            <person name="Halakuc P."/>
            <person name="Pipaliya S.V."/>
            <person name="Vacek V."/>
            <person name="Brzon O."/>
            <person name="Soukal P."/>
            <person name="Eme L."/>
            <person name="Dacks J.B."/>
            <person name="Karnkowska A."/>
            <person name="Elias M."/>
            <person name="Hampl V."/>
        </authorList>
    </citation>
    <scope>NUCLEOTIDE SEQUENCE [LARGE SCALE GENOMIC DNA]</scope>
    <source>
        <strain evidence="1">NAU3</strain>
        <tissue evidence="1">Gut</tissue>
    </source>
</reference>
<proteinExistence type="predicted"/>